<feature type="region of interest" description="Disordered" evidence="1">
    <location>
        <begin position="79"/>
        <end position="98"/>
    </location>
</feature>
<reference evidence="2 3" key="1">
    <citation type="submission" date="2020-05" db="EMBL/GenBank/DDBJ databases">
        <authorList>
            <person name="Campoy J."/>
            <person name="Schneeberger K."/>
            <person name="Spophaly S."/>
        </authorList>
    </citation>
    <scope>NUCLEOTIDE SEQUENCE [LARGE SCALE GENOMIC DNA]</scope>
    <source>
        <strain evidence="2">PruArmRojPasFocal</strain>
    </source>
</reference>
<dbReference type="Proteomes" id="UP000507222">
    <property type="component" value="Unassembled WGS sequence"/>
</dbReference>
<dbReference type="AlphaFoldDB" id="A0A6J5TZC0"/>
<name>A0A6J5TZC0_PRUAR</name>
<evidence type="ECO:0000313" key="2">
    <source>
        <dbReference type="EMBL" id="CAB4268574.1"/>
    </source>
</evidence>
<feature type="compositionally biased region" description="Polar residues" evidence="1">
    <location>
        <begin position="146"/>
        <end position="164"/>
    </location>
</feature>
<dbReference type="EMBL" id="CAEKDK010000002">
    <property type="protein sequence ID" value="CAB4268574.1"/>
    <property type="molecule type" value="Genomic_DNA"/>
</dbReference>
<protein>
    <submittedName>
        <fullName evidence="2">Uncharacterized protein</fullName>
    </submittedName>
</protein>
<evidence type="ECO:0000256" key="1">
    <source>
        <dbReference type="SAM" id="MobiDB-lite"/>
    </source>
</evidence>
<gene>
    <name evidence="2" type="ORF">CURHAP_LOCUS12356</name>
</gene>
<organism evidence="2 3">
    <name type="scientific">Prunus armeniaca</name>
    <name type="common">Apricot</name>
    <name type="synonym">Armeniaca vulgaris</name>
    <dbReference type="NCBI Taxonomy" id="36596"/>
    <lineage>
        <taxon>Eukaryota</taxon>
        <taxon>Viridiplantae</taxon>
        <taxon>Streptophyta</taxon>
        <taxon>Embryophyta</taxon>
        <taxon>Tracheophyta</taxon>
        <taxon>Spermatophyta</taxon>
        <taxon>Magnoliopsida</taxon>
        <taxon>eudicotyledons</taxon>
        <taxon>Gunneridae</taxon>
        <taxon>Pentapetalae</taxon>
        <taxon>rosids</taxon>
        <taxon>fabids</taxon>
        <taxon>Rosales</taxon>
        <taxon>Rosaceae</taxon>
        <taxon>Amygdaloideae</taxon>
        <taxon>Amygdaleae</taxon>
        <taxon>Prunus</taxon>
    </lineage>
</organism>
<proteinExistence type="predicted"/>
<evidence type="ECO:0000313" key="3">
    <source>
        <dbReference type="Proteomes" id="UP000507222"/>
    </source>
</evidence>
<feature type="compositionally biased region" description="Low complexity" evidence="1">
    <location>
        <begin position="89"/>
        <end position="98"/>
    </location>
</feature>
<accession>A0A6J5TZC0</accession>
<sequence>MIWEGKNVILTGRKIIGATPTQQNLPLEPSVVIMQLRLAESSAHVKEDNFNIANKSKLKGSRPIPGVEHAAFKTSKLGKLGKGVHQSNSGLQKGKQKSLSSKELMTMYDVIYLQIYNEAQTYCYVSDNEKIEATVEVEEVRKEENNSGLSTVQVPSANPANLPTKNRGKWEMDMQKSSIQKDTKSPESILDDQPDKLVPSFRNRELN</sequence>
<feature type="region of interest" description="Disordered" evidence="1">
    <location>
        <begin position="142"/>
        <end position="207"/>
    </location>
</feature>
<feature type="compositionally biased region" description="Basic and acidic residues" evidence="1">
    <location>
        <begin position="168"/>
        <end position="185"/>
    </location>
</feature>